<evidence type="ECO:0000313" key="2">
    <source>
        <dbReference type="Proteomes" id="UP000250235"/>
    </source>
</evidence>
<dbReference type="InterPro" id="IPR041056">
    <property type="entry name" value="DUF5585"/>
</dbReference>
<evidence type="ECO:0000313" key="1">
    <source>
        <dbReference type="EMBL" id="KZT76328.1"/>
    </source>
</evidence>
<dbReference type="SUPFAM" id="SSF101967">
    <property type="entry name" value="Adhesin YadA, collagen-binding domain"/>
    <property type="match status" value="1"/>
</dbReference>
<reference evidence="1 2" key="1">
    <citation type="journal article" date="2015" name="Proc. Natl. Acad. Sci. U.S.A.">
        <title>The resurrection genome of Boea hygrometrica: A blueprint for survival of dehydration.</title>
        <authorList>
            <person name="Xiao L."/>
            <person name="Yang G."/>
            <person name="Zhang L."/>
            <person name="Yang X."/>
            <person name="Zhao S."/>
            <person name="Ji Z."/>
            <person name="Zhou Q."/>
            <person name="Hu M."/>
            <person name="Wang Y."/>
            <person name="Chen M."/>
            <person name="Xu Y."/>
            <person name="Jin H."/>
            <person name="Xiao X."/>
            <person name="Hu G."/>
            <person name="Bao F."/>
            <person name="Hu Y."/>
            <person name="Wan P."/>
            <person name="Li L."/>
            <person name="Deng X."/>
            <person name="Kuang T."/>
            <person name="Xiang C."/>
            <person name="Zhu J.K."/>
            <person name="Oliver M.J."/>
            <person name="He Y."/>
        </authorList>
    </citation>
    <scope>NUCLEOTIDE SEQUENCE [LARGE SCALE GENOMIC DNA]</scope>
    <source>
        <strain evidence="2">cv. XS01</strain>
    </source>
</reference>
<proteinExistence type="predicted"/>
<name>A0A2Z6ZZW0_9LAMI</name>
<accession>A0A2Z6ZZW0</accession>
<organism evidence="1 2">
    <name type="scientific">Dorcoceras hygrometricum</name>
    <dbReference type="NCBI Taxonomy" id="472368"/>
    <lineage>
        <taxon>Eukaryota</taxon>
        <taxon>Viridiplantae</taxon>
        <taxon>Streptophyta</taxon>
        <taxon>Embryophyta</taxon>
        <taxon>Tracheophyta</taxon>
        <taxon>Spermatophyta</taxon>
        <taxon>Magnoliopsida</taxon>
        <taxon>eudicotyledons</taxon>
        <taxon>Gunneridae</taxon>
        <taxon>Pentapetalae</taxon>
        <taxon>asterids</taxon>
        <taxon>lamiids</taxon>
        <taxon>Lamiales</taxon>
        <taxon>Gesneriaceae</taxon>
        <taxon>Didymocarpoideae</taxon>
        <taxon>Trichosporeae</taxon>
        <taxon>Loxocarpinae</taxon>
        <taxon>Dorcoceras</taxon>
    </lineage>
</organism>
<gene>
    <name evidence="1" type="ORF">F511_46647</name>
</gene>
<dbReference type="EMBL" id="KV132969">
    <property type="protein sequence ID" value="KZT76328.1"/>
    <property type="molecule type" value="Genomic_DNA"/>
</dbReference>
<dbReference type="AlphaFoldDB" id="A0A2Z6ZZW0"/>
<dbReference type="InterPro" id="IPR011049">
    <property type="entry name" value="Serralysin-like_metalloprot_C"/>
</dbReference>
<sequence>MTSALLIERNRETAKLTSAYLLEETEISNADVSIYVEEAGGSTRDVIITITRAVGTITRAVGTITEAVGTITRAVGTITEAVGTITRAVGTITRAVGTITRAVGRNHHLKGKESVAEIKSY</sequence>
<keyword evidence="2" id="KW-1185">Reference proteome</keyword>
<dbReference type="Pfam" id="PF17823">
    <property type="entry name" value="DUF5585"/>
    <property type="match status" value="1"/>
</dbReference>
<dbReference type="Gene3D" id="1.20.5.300">
    <property type="match status" value="1"/>
</dbReference>
<protein>
    <submittedName>
        <fullName evidence="1">Uncharacterized protein</fullName>
    </submittedName>
</protein>
<dbReference type="Proteomes" id="UP000250235">
    <property type="component" value="Unassembled WGS sequence"/>
</dbReference>